<feature type="region of interest" description="Disordered" evidence="1">
    <location>
        <begin position="1"/>
        <end position="21"/>
    </location>
</feature>
<reference evidence="2" key="1">
    <citation type="submission" date="2020-02" db="EMBL/GenBank/DDBJ databases">
        <authorList>
            <person name="Meier V. D."/>
        </authorList>
    </citation>
    <scope>NUCLEOTIDE SEQUENCE</scope>
    <source>
        <strain evidence="2">AVDCRST_MAG93</strain>
    </source>
</reference>
<organism evidence="2">
    <name type="scientific">uncultured Chloroflexia bacterium</name>
    <dbReference type="NCBI Taxonomy" id="1672391"/>
    <lineage>
        <taxon>Bacteria</taxon>
        <taxon>Bacillati</taxon>
        <taxon>Chloroflexota</taxon>
        <taxon>Chloroflexia</taxon>
        <taxon>environmental samples</taxon>
    </lineage>
</organism>
<gene>
    <name evidence="2" type="ORF">AVDCRST_MAG93-943</name>
</gene>
<evidence type="ECO:0000313" key="2">
    <source>
        <dbReference type="EMBL" id="CAA9232503.1"/>
    </source>
</evidence>
<accession>A0A6J4HUQ2</accession>
<dbReference type="AlphaFoldDB" id="A0A6J4HUQ2"/>
<dbReference type="EMBL" id="CADCTR010000310">
    <property type="protein sequence ID" value="CAA9232503.1"/>
    <property type="molecule type" value="Genomic_DNA"/>
</dbReference>
<name>A0A6J4HUQ2_9CHLR</name>
<protein>
    <submittedName>
        <fullName evidence="2">Uncharacterized protein</fullName>
    </submittedName>
</protein>
<proteinExistence type="predicted"/>
<evidence type="ECO:0000256" key="1">
    <source>
        <dbReference type="SAM" id="MobiDB-lite"/>
    </source>
</evidence>
<sequence>MAPGSGARSPKAYRQQLRSPPVIEAHFPPSELLATFLSAR</sequence>